<dbReference type="SUPFAM" id="SSF74650">
    <property type="entry name" value="Galactose mutarotase-like"/>
    <property type="match status" value="1"/>
</dbReference>
<feature type="active site" description="Proton donor" evidence="9">
    <location>
        <position position="176"/>
    </location>
</feature>
<evidence type="ECO:0000256" key="5">
    <source>
        <dbReference type="ARBA" id="ARBA00014165"/>
    </source>
</evidence>
<evidence type="ECO:0000256" key="7">
    <source>
        <dbReference type="ARBA" id="ARBA00023277"/>
    </source>
</evidence>
<name>A0A9D1FCF0_9FIRM</name>
<dbReference type="InterPro" id="IPR015443">
    <property type="entry name" value="Aldose_1-epimerase"/>
</dbReference>
<dbReference type="InterPro" id="IPR018052">
    <property type="entry name" value="Ald1_epimerase_CS"/>
</dbReference>
<dbReference type="InterPro" id="IPR008183">
    <property type="entry name" value="Aldose_1/G6P_1-epimerase"/>
</dbReference>
<organism evidence="12 13">
    <name type="scientific">Candidatus Scatomorpha merdipullorum</name>
    <dbReference type="NCBI Taxonomy" id="2840927"/>
    <lineage>
        <taxon>Bacteria</taxon>
        <taxon>Bacillati</taxon>
        <taxon>Bacillota</taxon>
        <taxon>Clostridia</taxon>
        <taxon>Eubacteriales</taxon>
        <taxon>Candidatus Scatomorpha</taxon>
    </lineage>
</organism>
<feature type="binding site" evidence="10">
    <location>
        <position position="244"/>
    </location>
    <ligand>
        <name>beta-D-galactose</name>
        <dbReference type="ChEBI" id="CHEBI:27667"/>
    </ligand>
</feature>
<dbReference type="AlphaFoldDB" id="A0A9D1FCF0"/>
<dbReference type="PANTHER" id="PTHR10091:SF0">
    <property type="entry name" value="GALACTOSE MUTAROTASE"/>
    <property type="match status" value="1"/>
</dbReference>
<evidence type="ECO:0000256" key="9">
    <source>
        <dbReference type="PIRSR" id="PIRSR005096-1"/>
    </source>
</evidence>
<evidence type="ECO:0000256" key="6">
    <source>
        <dbReference type="ARBA" id="ARBA00023235"/>
    </source>
</evidence>
<reference evidence="12" key="2">
    <citation type="journal article" date="2021" name="PeerJ">
        <title>Extensive microbial diversity within the chicken gut microbiome revealed by metagenomics and culture.</title>
        <authorList>
            <person name="Gilroy R."/>
            <person name="Ravi A."/>
            <person name="Getino M."/>
            <person name="Pursley I."/>
            <person name="Horton D.L."/>
            <person name="Alikhan N.F."/>
            <person name="Baker D."/>
            <person name="Gharbi K."/>
            <person name="Hall N."/>
            <person name="Watson M."/>
            <person name="Adriaenssens E.M."/>
            <person name="Foster-Nyarko E."/>
            <person name="Jarju S."/>
            <person name="Secka A."/>
            <person name="Antonio M."/>
            <person name="Oren A."/>
            <person name="Chaudhuri R.R."/>
            <person name="La Ragione R."/>
            <person name="Hildebrand F."/>
            <person name="Pallen M.J."/>
        </authorList>
    </citation>
    <scope>NUCLEOTIDE SEQUENCE</scope>
    <source>
        <strain evidence="12">ChiHjej10B9-9673</strain>
    </source>
</reference>
<dbReference type="GO" id="GO:0006006">
    <property type="term" value="P:glucose metabolic process"/>
    <property type="evidence" value="ECO:0007669"/>
    <property type="project" value="TreeGrafter"/>
</dbReference>
<dbReference type="Pfam" id="PF01263">
    <property type="entry name" value="Aldose_epim"/>
    <property type="match status" value="1"/>
</dbReference>
<evidence type="ECO:0000256" key="8">
    <source>
        <dbReference type="PIRNR" id="PIRNR005096"/>
    </source>
</evidence>
<protein>
    <recommendedName>
        <fullName evidence="5 8">Aldose 1-epimerase</fullName>
        <ecNumber evidence="4 8">5.1.3.3</ecNumber>
    </recommendedName>
</protein>
<reference evidence="12" key="1">
    <citation type="submission" date="2020-10" db="EMBL/GenBank/DDBJ databases">
        <authorList>
            <person name="Gilroy R."/>
        </authorList>
    </citation>
    <scope>NUCLEOTIDE SEQUENCE</scope>
    <source>
        <strain evidence="12">ChiHjej10B9-9673</strain>
    </source>
</reference>
<dbReference type="InterPro" id="IPR014718">
    <property type="entry name" value="GH-type_carb-bd"/>
</dbReference>
<comment type="pathway">
    <text evidence="2 8">Carbohydrate metabolism; hexose metabolism.</text>
</comment>
<dbReference type="EMBL" id="DVJK01000058">
    <property type="protein sequence ID" value="HIS66328.1"/>
    <property type="molecule type" value="Genomic_DNA"/>
</dbReference>
<dbReference type="GO" id="GO:0033499">
    <property type="term" value="P:galactose catabolic process via UDP-galactose, Leloir pathway"/>
    <property type="evidence" value="ECO:0007669"/>
    <property type="project" value="TreeGrafter"/>
</dbReference>
<dbReference type="PANTHER" id="PTHR10091">
    <property type="entry name" value="ALDOSE-1-EPIMERASE"/>
    <property type="match status" value="1"/>
</dbReference>
<keyword evidence="6 8" id="KW-0413">Isomerase</keyword>
<dbReference type="NCBIfam" id="NF008277">
    <property type="entry name" value="PRK11055.1"/>
    <property type="match status" value="1"/>
</dbReference>
<dbReference type="CDD" id="cd09019">
    <property type="entry name" value="galactose_mutarotase_like"/>
    <property type="match status" value="1"/>
</dbReference>
<feature type="binding site" evidence="11">
    <location>
        <begin position="80"/>
        <end position="81"/>
    </location>
    <ligand>
        <name>beta-D-galactose</name>
        <dbReference type="ChEBI" id="CHEBI:27667"/>
    </ligand>
</feature>
<dbReference type="PIRSF" id="PIRSF005096">
    <property type="entry name" value="GALM"/>
    <property type="match status" value="1"/>
</dbReference>
<accession>A0A9D1FCF0</accession>
<comment type="similarity">
    <text evidence="3 8">Belongs to the aldose epimerase family.</text>
</comment>
<dbReference type="Proteomes" id="UP000824001">
    <property type="component" value="Unassembled WGS sequence"/>
</dbReference>
<evidence type="ECO:0000313" key="12">
    <source>
        <dbReference type="EMBL" id="HIS66328.1"/>
    </source>
</evidence>
<dbReference type="InterPro" id="IPR047215">
    <property type="entry name" value="Galactose_mutarotase-like"/>
</dbReference>
<dbReference type="Gene3D" id="2.70.98.10">
    <property type="match status" value="1"/>
</dbReference>
<evidence type="ECO:0000256" key="1">
    <source>
        <dbReference type="ARBA" id="ARBA00001614"/>
    </source>
</evidence>
<dbReference type="EC" id="5.1.3.3" evidence="4 8"/>
<evidence type="ECO:0000256" key="10">
    <source>
        <dbReference type="PIRSR" id="PIRSR005096-2"/>
    </source>
</evidence>
<evidence type="ECO:0000313" key="13">
    <source>
        <dbReference type="Proteomes" id="UP000824001"/>
    </source>
</evidence>
<evidence type="ECO:0000256" key="4">
    <source>
        <dbReference type="ARBA" id="ARBA00013185"/>
    </source>
</evidence>
<gene>
    <name evidence="12" type="ORF">IAC18_02070</name>
</gene>
<dbReference type="GO" id="GO:0004034">
    <property type="term" value="F:aldose 1-epimerase activity"/>
    <property type="evidence" value="ECO:0007669"/>
    <property type="project" value="UniProtKB-EC"/>
</dbReference>
<sequence length="338" mass="36099">MQVNSRPFGVTKYGEAVTAYELVNASGASAVILDYGATVQSLLVPDRGGKLTDVVLGYETVAEYEQNGGYMGATLGRVANRIGGARFSIGGKEYRIFKNDGENTLHGGERGFDKYVWAAEVKDGSLCMSRLSPDGEENFPGNFSLCVSFTLTDGNALEIRYDADTDAVTPVSLTNHSYFNLGGDALGHVVTINAERFCEGGADCLPTGRLLSVEGTALDFRAGRVLGEALAQEDAQTALFGGIDHNFVLSGTFAAEAYSPASGIAMQVRTTLPGMQFYTSNSLSERAGKRGTVMGPHGGFCFETQIFPDGMNHYGFPSPLLRPGEHLHSETVYSFSVK</sequence>
<dbReference type="InterPro" id="IPR011013">
    <property type="entry name" value="Gal_mutarotase_sf_dom"/>
</dbReference>
<proteinExistence type="inferred from homology"/>
<comment type="caution">
    <text evidence="12">The sequence shown here is derived from an EMBL/GenBank/DDBJ whole genome shotgun (WGS) entry which is preliminary data.</text>
</comment>
<evidence type="ECO:0000256" key="11">
    <source>
        <dbReference type="PIRSR" id="PIRSR005096-3"/>
    </source>
</evidence>
<feature type="active site" description="Proton acceptor" evidence="9">
    <location>
        <position position="303"/>
    </location>
</feature>
<feature type="binding site" evidence="11">
    <location>
        <begin position="176"/>
        <end position="178"/>
    </location>
    <ligand>
        <name>beta-D-galactose</name>
        <dbReference type="ChEBI" id="CHEBI:27667"/>
    </ligand>
</feature>
<comment type="catalytic activity">
    <reaction evidence="1 8">
        <text>alpha-D-glucose = beta-D-glucose</text>
        <dbReference type="Rhea" id="RHEA:10264"/>
        <dbReference type="ChEBI" id="CHEBI:15903"/>
        <dbReference type="ChEBI" id="CHEBI:17925"/>
        <dbReference type="EC" id="5.1.3.3"/>
    </reaction>
</comment>
<evidence type="ECO:0000256" key="2">
    <source>
        <dbReference type="ARBA" id="ARBA00005028"/>
    </source>
</evidence>
<dbReference type="GO" id="GO:0030246">
    <property type="term" value="F:carbohydrate binding"/>
    <property type="evidence" value="ECO:0007669"/>
    <property type="project" value="InterPro"/>
</dbReference>
<keyword evidence="7 8" id="KW-0119">Carbohydrate metabolism</keyword>
<dbReference type="PROSITE" id="PS00545">
    <property type="entry name" value="ALDOSE_1_EPIMERASE"/>
    <property type="match status" value="1"/>
</dbReference>
<evidence type="ECO:0000256" key="3">
    <source>
        <dbReference type="ARBA" id="ARBA00006206"/>
    </source>
</evidence>